<accession>A0A1J4MPW5</accession>
<organism evidence="1 2">
    <name type="scientific">Cryptosporidium andersoni</name>
    <dbReference type="NCBI Taxonomy" id="117008"/>
    <lineage>
        <taxon>Eukaryota</taxon>
        <taxon>Sar</taxon>
        <taxon>Alveolata</taxon>
        <taxon>Apicomplexa</taxon>
        <taxon>Conoidasida</taxon>
        <taxon>Coccidia</taxon>
        <taxon>Eucoccidiorida</taxon>
        <taxon>Eimeriorina</taxon>
        <taxon>Cryptosporidiidae</taxon>
        <taxon>Cryptosporidium</taxon>
    </lineage>
</organism>
<evidence type="ECO:0000313" key="1">
    <source>
        <dbReference type="EMBL" id="OII76238.1"/>
    </source>
</evidence>
<dbReference type="GeneID" id="92364821"/>
<sequence>MKDIQVNQKEFWEAYESDKVKLTYFLENRQTRNTRDENTTLNNLFYNIILNGLKGINTSIEELNNRSEFGEEYNGAYISGVLKVCRFCLEYLIWYVEDNQTQEPTISYSEKWSDIYFLLGNLSRVLLLQGDFWECFNTLEKLAKYNRNKEAGIDEISLRIKWLLLYLKQWTRSEYIDNYLQLPDYCINSRVCTISYIEEQFRKRYILGKLNNYLSFQVSNCNKFSFNLQYNVLLNYLYDSAAEILNNNILLLKNFEWQEESEYINSYNKIQTICTIGRLEEKEQVRRIIYRYSNSDDALFLNRRYKISIDIAELHKKLNLSLCEKCSTLRRIFKNIFEIFNGLQTVDRNPHECSEYFSVGSILCDGVLISNYGIWDNKILEYTYSNIKEQDRRRTRSSSGVNATHFKQKDEVNGSYSELSSDNLTTLVPIFANKQYKQWLHFIPYYCNYFLSQIVGIPGPNVANSNHQSLETFDKLIMLNYSNFLDMSASGLSKLTTISEKVIDYANKYGIDLSVADYSKNQDNYLDINYSSELDLINMILKSNLDEINLAYLFNNYIQPSIMEKFLYILNVYSVTKSSITNIKHEIINEVAYLLSEYTTIYNYLLKSIEEELEFLHKLDDHSQKFTGLNDGSAYYYTNGRLTLNFSHYIKESLREENKSEPRLIISLNDLWAKYPEITNLLLSKSTIGFDYISVIYGMCESSLLLMQISKIFNLNVKDDSDFSVNTANIFSQQFWKLEFENIAGHLMMVTQLTNTSSLKARVLWLLSLYYLFESEIVNVSFRKTFSISVNIPTIQELTQKQESLLCAALHISRIVHNLIIENGPMENEEVIYNRLGCKKYVNAFSIDNSNIIIGVIERELSFRRPSSDLFASPTSYLCSILHILNETNLITLYDCSTTSKTLSSFDRINRLLTKLNSYLQEEEICNIQGEELVIVFEILIKLTNKCICDHIIDKENFNGVIPIVFIDFLREILLLFETLKDRAFSNGISKYQTIYNGIKSLRDILHYLIVTVVTGLHRLFMHLIQTYKGMVNLLKVMMQIVIHLVDIYQEVTSYSLQPRCIMYIIRYLFYLDFSINFEQLNEQNGSLKLSTPNLESSNSNKNDQIVRKDENEDPIFINNSVDKQLTTLSNTYNLILDFIILYGIIYRFSPCIPTWISEMKSCKESFYANINSGDIPSELFKDSLYLNNWSNFYDECSEYIDKYTRFSFTHWPLHDFVIDPEIETEYLEVLGLLLQCIYGIPVCPLPCKPFNKIMIRNYNHLFKSHYRGINNMENNDVILNSELAKRLPCPILLLSCNVFSSLLSCTSLTDKQYSYARRSFYDSIIGAIQSLVFPKEKIKKSDKEVIIELKSMNDDIPLILRHLSLPFIYPSYMELLHYYFELYSTRKYETENNHKYALSISNLKRLLDTYICDPFDTSYISEYLDEENTSEVYYKADLKKKNDILEFTPISILQWDYLEKKVDLIPIKHFAYNSKIFFAEKLDEIFAYSENNSRELFRSSLSEIVNSVLSRVEKCVYIPFKSIASSFESAIPLIYSNRDSTLWYPGRFGITSHTVNSGSSLPSNKEVVLEALDNLKLVSFSLSVRPDIKIGNLTSASNSIKIVLCELDDINASYSLHLALGFCYDGQYSYYYPNSFEKLFIQATSLLNMELEWWNLQTKFSKLNPTNKSSEFICNFGNKVKYCHFDIDSKVVENYDFCSKKKSKENSELTMEQNNLDHYLSITDNIYSISFDLICMNMIKLKALYPTLCLRIHLIRCLIRRRYSNLNTKLTWYSHSPSIIPINDTICFDKLETFIYHVLWKVMEMHKHFILIYLPNISRVSNWFDYNNGVSPKIQNCFWFIPYIHAKLKWKLLKLSIIRYITNNQSQSDLQQYFKMLIDGFRNLYVYITEALLITFFQLSGDPNAGEFSKKLLENCIYCSHFEISKAVNEMYEKYRSKLLERVLSNLNSQNSSSCTPQVHNFLRIFYLLQSVQHFVYLTRKCSIFENGCFLIHLEQLSDFYSILKNEISLKDTKKDIFSDFSNALYDDISDITPALPSHKRAKPTPNISSLNHIGYSYHSLLHFIISGYSSEDCHSYFQKVFMHGRRILNIWKIDNTKLCLDHYTGLYYRRNRKYLSSKFKYLTIPVILSEISVENLINNIREYKTIRYNSEYFLLNTNTSQNYSFVVLHKLLNPEVLDISLYEANNRNLHQVNSNNMSLLSNEYNKDQHFLQQVVYTHLENINSSLDILCDLIIHEVKLIKQLEASGTYEYSFTKTDYLQDFISSNIRKENEHNLSNLILNKSIYMPQWLDNTEIGQLNLSCRLVCIYFDTITKMCQALIDLNLDLDGRTILKIYGIMEVFYKNKVGGIENNITNTNLSLENSSHFVTSSSMNLLSNSMTRILEKLCGNIVSLIIPSCINSTLQKYQQVLENCFYEMFCRSFVGNRTNTNSNKDVIGHDIISIIYTLREYLGITNTKKNTKRQRQAQAKEYTTNSVGENIMKTQKKSENIVYSPVSLFNDEEVIYSKKSCVIR</sequence>
<comment type="caution">
    <text evidence="1">The sequence shown here is derived from an EMBL/GenBank/DDBJ whole genome shotgun (WGS) entry which is preliminary data.</text>
</comment>
<dbReference type="Proteomes" id="UP000186804">
    <property type="component" value="Unassembled WGS sequence"/>
</dbReference>
<gene>
    <name evidence="1" type="ORF">cand_006360</name>
</gene>
<dbReference type="RefSeq" id="XP_067068084.1">
    <property type="nucleotide sequence ID" value="XM_067210877.1"/>
</dbReference>
<reference evidence="1 2" key="1">
    <citation type="submission" date="2016-10" db="EMBL/GenBank/DDBJ databases">
        <title>Reductive evolution of mitochondrial metabolism and differential evolution of invasion-related proteins in Cryptosporidium.</title>
        <authorList>
            <person name="Liu S."/>
            <person name="Roellig D.M."/>
            <person name="Guo Y."/>
            <person name="Li N."/>
            <person name="Frace M.A."/>
            <person name="Tang K."/>
            <person name="Zhang L."/>
            <person name="Feng Y."/>
            <person name="Xiao L."/>
        </authorList>
    </citation>
    <scope>NUCLEOTIDE SEQUENCE [LARGE SCALE GENOMIC DNA]</scope>
    <source>
        <strain evidence="1">30847</strain>
    </source>
</reference>
<dbReference type="OrthoDB" id="340149at2759"/>
<evidence type="ECO:0000313" key="2">
    <source>
        <dbReference type="Proteomes" id="UP000186804"/>
    </source>
</evidence>
<dbReference type="EMBL" id="LRBS01000067">
    <property type="protein sequence ID" value="OII76238.1"/>
    <property type="molecule type" value="Genomic_DNA"/>
</dbReference>
<protein>
    <submittedName>
        <fullName evidence="1">Uncharacterized protein</fullName>
    </submittedName>
</protein>
<keyword evidence="2" id="KW-1185">Reference proteome</keyword>
<dbReference type="VEuPathDB" id="CryptoDB:cand_006360"/>
<proteinExistence type="predicted"/>
<name>A0A1J4MPW5_9CRYT</name>
<dbReference type="PANTHER" id="PTHR42264">
    <property type="entry name" value="EPHRIN_REC_LIKE DOMAIN-CONTAINING PROTEIN"/>
    <property type="match status" value="1"/>
</dbReference>